<dbReference type="EMBL" id="ML978160">
    <property type="protein sequence ID" value="KAF2034624.1"/>
    <property type="molecule type" value="Genomic_DNA"/>
</dbReference>
<comment type="caution">
    <text evidence="1">The sequence shown here is derived from an EMBL/GenBank/DDBJ whole genome shotgun (WGS) entry which is preliminary data.</text>
</comment>
<name>A0A9P4HHZ9_9PLEO</name>
<evidence type="ECO:0000313" key="2">
    <source>
        <dbReference type="Proteomes" id="UP000799777"/>
    </source>
</evidence>
<dbReference type="Proteomes" id="UP000799777">
    <property type="component" value="Unassembled WGS sequence"/>
</dbReference>
<proteinExistence type="predicted"/>
<reference evidence="1" key="1">
    <citation type="journal article" date="2020" name="Stud. Mycol.">
        <title>101 Dothideomycetes genomes: a test case for predicting lifestyles and emergence of pathogens.</title>
        <authorList>
            <person name="Haridas S."/>
            <person name="Albert R."/>
            <person name="Binder M."/>
            <person name="Bloem J."/>
            <person name="Labutti K."/>
            <person name="Salamov A."/>
            <person name="Andreopoulos B."/>
            <person name="Baker S."/>
            <person name="Barry K."/>
            <person name="Bills G."/>
            <person name="Bluhm B."/>
            <person name="Cannon C."/>
            <person name="Castanera R."/>
            <person name="Culley D."/>
            <person name="Daum C."/>
            <person name="Ezra D."/>
            <person name="Gonzalez J."/>
            <person name="Henrissat B."/>
            <person name="Kuo A."/>
            <person name="Liang C."/>
            <person name="Lipzen A."/>
            <person name="Lutzoni F."/>
            <person name="Magnuson J."/>
            <person name="Mondo S."/>
            <person name="Nolan M."/>
            <person name="Ohm R."/>
            <person name="Pangilinan J."/>
            <person name="Park H.-J."/>
            <person name="Ramirez L."/>
            <person name="Alfaro M."/>
            <person name="Sun H."/>
            <person name="Tritt A."/>
            <person name="Yoshinaga Y."/>
            <person name="Zwiers L.-H."/>
            <person name="Turgeon B."/>
            <person name="Goodwin S."/>
            <person name="Spatafora J."/>
            <person name="Crous P."/>
            <person name="Grigoriev I."/>
        </authorList>
    </citation>
    <scope>NUCLEOTIDE SEQUENCE</scope>
    <source>
        <strain evidence="1">CBS 110217</strain>
    </source>
</reference>
<organism evidence="1 2">
    <name type="scientific">Setomelanomma holmii</name>
    <dbReference type="NCBI Taxonomy" id="210430"/>
    <lineage>
        <taxon>Eukaryota</taxon>
        <taxon>Fungi</taxon>
        <taxon>Dikarya</taxon>
        <taxon>Ascomycota</taxon>
        <taxon>Pezizomycotina</taxon>
        <taxon>Dothideomycetes</taxon>
        <taxon>Pleosporomycetidae</taxon>
        <taxon>Pleosporales</taxon>
        <taxon>Pleosporineae</taxon>
        <taxon>Phaeosphaeriaceae</taxon>
        <taxon>Setomelanomma</taxon>
    </lineage>
</organism>
<accession>A0A9P4HHZ9</accession>
<dbReference type="AlphaFoldDB" id="A0A9P4HHZ9"/>
<gene>
    <name evidence="1" type="ORF">EK21DRAFT_107754</name>
</gene>
<sequence>MANIDYTTESGEANLDRRLQALKVNPSPAGYEALVRQLHLQRVEREAELATAAAGSSRARADITRVTETCQEVMANKREISSILTEAQNTVKERDDELEAMHEYVAGFWEQKETLKRELSAS</sequence>
<protein>
    <submittedName>
        <fullName evidence="1">Uncharacterized protein</fullName>
    </submittedName>
</protein>
<evidence type="ECO:0000313" key="1">
    <source>
        <dbReference type="EMBL" id="KAF2034624.1"/>
    </source>
</evidence>
<keyword evidence="2" id="KW-1185">Reference proteome</keyword>